<gene>
    <name evidence="3" type="ORF">Sjap_024606</name>
</gene>
<dbReference type="Pfam" id="PF01535">
    <property type="entry name" value="PPR"/>
    <property type="match status" value="5"/>
</dbReference>
<dbReference type="Pfam" id="PF13041">
    <property type="entry name" value="PPR_2"/>
    <property type="match status" value="2"/>
</dbReference>
<dbReference type="FunFam" id="1.25.40.10:FF:000090">
    <property type="entry name" value="Pentatricopeptide repeat-containing protein, chloroplastic"/>
    <property type="match status" value="1"/>
</dbReference>
<dbReference type="SUPFAM" id="SSF48452">
    <property type="entry name" value="TPR-like"/>
    <property type="match status" value="1"/>
</dbReference>
<dbReference type="Pfam" id="PF20431">
    <property type="entry name" value="E_motif"/>
    <property type="match status" value="1"/>
</dbReference>
<dbReference type="NCBIfam" id="TIGR00756">
    <property type="entry name" value="PPR"/>
    <property type="match status" value="5"/>
</dbReference>
<protein>
    <recommendedName>
        <fullName evidence="5">Pentatricopeptide repeat-containing protein</fullName>
    </recommendedName>
</protein>
<keyword evidence="1" id="KW-0677">Repeat</keyword>
<dbReference type="Proteomes" id="UP001417504">
    <property type="component" value="Unassembled WGS sequence"/>
</dbReference>
<dbReference type="PROSITE" id="PS51375">
    <property type="entry name" value="PPR"/>
    <property type="match status" value="4"/>
</dbReference>
<dbReference type="InterPro" id="IPR002885">
    <property type="entry name" value="PPR_rpt"/>
</dbReference>
<dbReference type="GO" id="GO:0003723">
    <property type="term" value="F:RNA binding"/>
    <property type="evidence" value="ECO:0007669"/>
    <property type="project" value="InterPro"/>
</dbReference>
<comment type="caution">
    <text evidence="3">The sequence shown here is derived from an EMBL/GenBank/DDBJ whole genome shotgun (WGS) entry which is preliminary data.</text>
</comment>
<dbReference type="FunFam" id="1.25.40.10:FF:000344">
    <property type="entry name" value="Pentatricopeptide repeat-containing protein"/>
    <property type="match status" value="1"/>
</dbReference>
<evidence type="ECO:0000256" key="2">
    <source>
        <dbReference type="PROSITE-ProRule" id="PRU00708"/>
    </source>
</evidence>
<evidence type="ECO:0008006" key="5">
    <source>
        <dbReference type="Google" id="ProtNLM"/>
    </source>
</evidence>
<reference evidence="3 4" key="1">
    <citation type="submission" date="2024-01" db="EMBL/GenBank/DDBJ databases">
        <title>Genome assemblies of Stephania.</title>
        <authorList>
            <person name="Yang L."/>
        </authorList>
    </citation>
    <scope>NUCLEOTIDE SEQUENCE [LARGE SCALE GENOMIC DNA]</scope>
    <source>
        <strain evidence="3">QJT</strain>
        <tissue evidence="3">Leaf</tissue>
    </source>
</reference>
<sequence length="475" mass="53457">MIRGYTRCPSREGIAVYARMRQQLFLPGDYDAPFALKCCATLKALFEGEQIHADVLKLGFDCNVFVQTALLDMYVKCSRIETAEQVFSNMRVKSVVSWTAMVGGYSKHGLLDKAKRLFHEMPIRNVVTWNALIDGQTRFGYMEAAQWYFNHMPQRNTVSWTIMIGGYSKSGNVEKARMLFDRMNSREVVAWTVMISCYVENGEPGEAINFFREMLAADVKPDEITMLALLSAAAQLRSLHLCSWVENCINAYGFMSDIRILNATISTYMECGSIDRAFDLFQKMPNKDVISYNSMITGCAAHGDSSNVFHLFSLMTRANIQPNSITFIGILTACAHNGLVAEGRRYFNLMLDLGYVELKSEHYACMADLLGRAGELDEAYKLITEMPLKAKASTWGALLGACRIHGNVKLAEMVARKLFEIEPENPGNYAVLANMYAEKRMWDEAAIVRSAMETKKVFKTPGSSWTEEGNYKKAV</sequence>
<dbReference type="InterPro" id="IPR046848">
    <property type="entry name" value="E_motif"/>
</dbReference>
<dbReference type="EMBL" id="JBBNAE010000010">
    <property type="protein sequence ID" value="KAK9091429.1"/>
    <property type="molecule type" value="Genomic_DNA"/>
</dbReference>
<feature type="repeat" description="PPR" evidence="2">
    <location>
        <begin position="156"/>
        <end position="190"/>
    </location>
</feature>
<feature type="repeat" description="PPR" evidence="2">
    <location>
        <begin position="191"/>
        <end position="221"/>
    </location>
</feature>
<organism evidence="3 4">
    <name type="scientific">Stephania japonica</name>
    <dbReference type="NCBI Taxonomy" id="461633"/>
    <lineage>
        <taxon>Eukaryota</taxon>
        <taxon>Viridiplantae</taxon>
        <taxon>Streptophyta</taxon>
        <taxon>Embryophyta</taxon>
        <taxon>Tracheophyta</taxon>
        <taxon>Spermatophyta</taxon>
        <taxon>Magnoliopsida</taxon>
        <taxon>Ranunculales</taxon>
        <taxon>Menispermaceae</taxon>
        <taxon>Menispermoideae</taxon>
        <taxon>Cissampelideae</taxon>
        <taxon>Stephania</taxon>
    </lineage>
</organism>
<feature type="repeat" description="PPR" evidence="2">
    <location>
        <begin position="288"/>
        <end position="322"/>
    </location>
</feature>
<proteinExistence type="predicted"/>
<dbReference type="PANTHER" id="PTHR47926">
    <property type="entry name" value="PENTATRICOPEPTIDE REPEAT-CONTAINING PROTEIN"/>
    <property type="match status" value="1"/>
</dbReference>
<dbReference type="Gene3D" id="1.25.40.10">
    <property type="entry name" value="Tetratricopeptide repeat domain"/>
    <property type="match status" value="3"/>
</dbReference>
<dbReference type="GO" id="GO:0009451">
    <property type="term" value="P:RNA modification"/>
    <property type="evidence" value="ECO:0007669"/>
    <property type="project" value="InterPro"/>
</dbReference>
<accession>A0AAP0EDX0</accession>
<dbReference type="InterPro" id="IPR011990">
    <property type="entry name" value="TPR-like_helical_dom_sf"/>
</dbReference>
<dbReference type="InterPro" id="IPR046960">
    <property type="entry name" value="PPR_At4g14850-like_plant"/>
</dbReference>
<evidence type="ECO:0000256" key="1">
    <source>
        <dbReference type="ARBA" id="ARBA00022737"/>
    </source>
</evidence>
<name>A0AAP0EDX0_9MAGN</name>
<keyword evidence="4" id="KW-1185">Reference proteome</keyword>
<feature type="repeat" description="PPR" evidence="2">
    <location>
        <begin position="94"/>
        <end position="128"/>
    </location>
</feature>
<dbReference type="AlphaFoldDB" id="A0AAP0EDX0"/>
<evidence type="ECO:0000313" key="3">
    <source>
        <dbReference type="EMBL" id="KAK9091429.1"/>
    </source>
</evidence>
<dbReference type="PANTHER" id="PTHR47926:SF537">
    <property type="entry name" value="PENTACOTRIPEPTIDE-REPEAT REGION OF PRORP DOMAIN-CONTAINING PROTEIN"/>
    <property type="match status" value="1"/>
</dbReference>
<evidence type="ECO:0000313" key="4">
    <source>
        <dbReference type="Proteomes" id="UP001417504"/>
    </source>
</evidence>